<protein>
    <submittedName>
        <fullName evidence="1">Uncharacterized protein</fullName>
    </submittedName>
</protein>
<name>A0A8S2GCH7_9BILA</name>
<comment type="caution">
    <text evidence="1">The sequence shown here is derived from an EMBL/GenBank/DDBJ whole genome shotgun (WGS) entry which is preliminary data.</text>
</comment>
<dbReference type="EMBL" id="CAJNOK010085131">
    <property type="protein sequence ID" value="CAF1687610.1"/>
    <property type="molecule type" value="Genomic_DNA"/>
</dbReference>
<gene>
    <name evidence="1" type="ORF">OVA965_LOCUS46256</name>
    <name evidence="2" type="ORF">TMI583_LOCUS21302</name>
</gene>
<evidence type="ECO:0000313" key="2">
    <source>
        <dbReference type="EMBL" id="CAF3921311.1"/>
    </source>
</evidence>
<dbReference type="Proteomes" id="UP000682733">
    <property type="component" value="Unassembled WGS sequence"/>
</dbReference>
<dbReference type="AlphaFoldDB" id="A0A8S2GCH7"/>
<accession>A0A8S2GCH7</accession>
<dbReference type="EMBL" id="CAJOBA010023335">
    <property type="protein sequence ID" value="CAF3921311.1"/>
    <property type="molecule type" value="Genomic_DNA"/>
</dbReference>
<dbReference type="Proteomes" id="UP000677228">
    <property type="component" value="Unassembled WGS sequence"/>
</dbReference>
<organism evidence="1 3">
    <name type="scientific">Didymodactylos carnosus</name>
    <dbReference type="NCBI Taxonomy" id="1234261"/>
    <lineage>
        <taxon>Eukaryota</taxon>
        <taxon>Metazoa</taxon>
        <taxon>Spiralia</taxon>
        <taxon>Gnathifera</taxon>
        <taxon>Rotifera</taxon>
        <taxon>Eurotatoria</taxon>
        <taxon>Bdelloidea</taxon>
        <taxon>Philodinida</taxon>
        <taxon>Philodinidae</taxon>
        <taxon>Didymodactylos</taxon>
    </lineage>
</organism>
<evidence type="ECO:0000313" key="3">
    <source>
        <dbReference type="Proteomes" id="UP000677228"/>
    </source>
</evidence>
<proteinExistence type="predicted"/>
<feature type="non-terminal residue" evidence="1">
    <location>
        <position position="1"/>
    </location>
</feature>
<evidence type="ECO:0000313" key="1">
    <source>
        <dbReference type="EMBL" id="CAF1687610.1"/>
    </source>
</evidence>
<sequence length="46" mass="5296">NYEHQEYYVIGVEPNGLLAYGFSNTFVFIFDSQNTTTLESWDGNLT</sequence>
<reference evidence="1" key="1">
    <citation type="submission" date="2021-02" db="EMBL/GenBank/DDBJ databases">
        <authorList>
            <person name="Nowell W R."/>
        </authorList>
    </citation>
    <scope>NUCLEOTIDE SEQUENCE</scope>
</reference>